<feature type="transmembrane region" description="Helical" evidence="6">
    <location>
        <begin position="237"/>
        <end position="257"/>
    </location>
</feature>
<dbReference type="AlphaFoldDB" id="A0AAU9DGI9"/>
<evidence type="ECO:0000256" key="4">
    <source>
        <dbReference type="ARBA" id="ARBA00022989"/>
    </source>
</evidence>
<comment type="subcellular location">
    <subcellularLocation>
        <location evidence="1">Cell membrane</location>
        <topology evidence="1">Multi-pass membrane protein</topology>
    </subcellularLocation>
</comment>
<protein>
    <recommendedName>
        <fullName evidence="7">SSD domain-containing protein</fullName>
    </recommendedName>
</protein>
<reference evidence="8 9" key="1">
    <citation type="submission" date="2022-11" db="EMBL/GenBank/DDBJ databases">
        <title>Haliovirga abyssi gen. nov., sp. nov., a mesophilic fermentative bacterium isolated from the Iheya North hydrothermal field and the proposal of Haliovirgaceae fam. nov.</title>
        <authorList>
            <person name="Miyazaki U."/>
            <person name="Tame A."/>
            <person name="Miyazaki J."/>
            <person name="Takai K."/>
            <person name="Sawayama S."/>
            <person name="Kitajima M."/>
            <person name="Okamoto A."/>
            <person name="Nakagawa S."/>
        </authorList>
    </citation>
    <scope>NUCLEOTIDE SEQUENCE [LARGE SCALE GENOMIC DNA]</scope>
    <source>
        <strain evidence="8 9">IC12</strain>
        <plasmid evidence="8 9">pHIC</plasmid>
    </source>
</reference>
<name>A0AAU9DGI9_9FUSO</name>
<feature type="transmembrane region" description="Helical" evidence="6">
    <location>
        <begin position="263"/>
        <end position="285"/>
    </location>
</feature>
<keyword evidence="4 6" id="KW-1133">Transmembrane helix</keyword>
<feature type="transmembrane region" description="Helical" evidence="6">
    <location>
        <begin position="340"/>
        <end position="365"/>
    </location>
</feature>
<keyword evidence="3 6" id="KW-0812">Transmembrane</keyword>
<dbReference type="InterPro" id="IPR004869">
    <property type="entry name" value="MMPL_dom"/>
</dbReference>
<keyword evidence="2" id="KW-1003">Cell membrane</keyword>
<evidence type="ECO:0000256" key="5">
    <source>
        <dbReference type="ARBA" id="ARBA00023136"/>
    </source>
</evidence>
<dbReference type="RefSeq" id="WP_307905473.1">
    <property type="nucleotide sequence ID" value="NZ_AP027060.1"/>
</dbReference>
<feature type="transmembrane region" description="Helical" evidence="6">
    <location>
        <begin position="646"/>
        <end position="668"/>
    </location>
</feature>
<dbReference type="PANTHER" id="PTHR33406">
    <property type="entry name" value="MEMBRANE PROTEIN MJ1562-RELATED"/>
    <property type="match status" value="1"/>
</dbReference>
<keyword evidence="9" id="KW-1185">Reference proteome</keyword>
<dbReference type="InterPro" id="IPR050545">
    <property type="entry name" value="Mycobact_MmpL"/>
</dbReference>
<dbReference type="KEGG" id="haby:HLVA_21710"/>
<feature type="transmembrane region" description="Helical" evidence="6">
    <location>
        <begin position="720"/>
        <end position="746"/>
    </location>
</feature>
<feature type="transmembrane region" description="Helical" evidence="6">
    <location>
        <begin position="595"/>
        <end position="613"/>
    </location>
</feature>
<dbReference type="GO" id="GO:0022857">
    <property type="term" value="F:transmembrane transporter activity"/>
    <property type="evidence" value="ECO:0007669"/>
    <property type="project" value="InterPro"/>
</dbReference>
<gene>
    <name evidence="8" type="ORF">HLVA_21710</name>
</gene>
<accession>A0AAU9DGI9</accession>
<feature type="domain" description="SSD" evidence="7">
    <location>
        <begin position="619"/>
        <end position="745"/>
    </location>
</feature>
<feature type="transmembrane region" description="Helical" evidence="6">
    <location>
        <begin position="620"/>
        <end position="640"/>
    </location>
</feature>
<evidence type="ECO:0000313" key="9">
    <source>
        <dbReference type="Proteomes" id="UP001321582"/>
    </source>
</evidence>
<feature type="transmembrane region" description="Helical" evidence="6">
    <location>
        <begin position="695"/>
        <end position="714"/>
    </location>
</feature>
<evidence type="ECO:0000256" key="2">
    <source>
        <dbReference type="ARBA" id="ARBA00022475"/>
    </source>
</evidence>
<evidence type="ECO:0000256" key="6">
    <source>
        <dbReference type="SAM" id="Phobius"/>
    </source>
</evidence>
<dbReference type="InterPro" id="IPR001036">
    <property type="entry name" value="Acrflvin-R"/>
</dbReference>
<geneLocation type="plasmid" evidence="8 9">
    <name>pHIC</name>
</geneLocation>
<dbReference type="PRINTS" id="PR00702">
    <property type="entry name" value="ACRIFLAVINRP"/>
</dbReference>
<dbReference type="GO" id="GO:0005886">
    <property type="term" value="C:plasma membrane"/>
    <property type="evidence" value="ECO:0007669"/>
    <property type="project" value="UniProtKB-SubCell"/>
</dbReference>
<feature type="transmembrane region" description="Helical" evidence="6">
    <location>
        <begin position="12"/>
        <end position="31"/>
    </location>
</feature>
<feature type="domain" description="SSD" evidence="7">
    <location>
        <begin position="240"/>
        <end position="364"/>
    </location>
</feature>
<dbReference type="EMBL" id="AP027060">
    <property type="protein sequence ID" value="BDU51602.1"/>
    <property type="molecule type" value="Genomic_DNA"/>
</dbReference>
<dbReference type="PROSITE" id="PS50156">
    <property type="entry name" value="SSD"/>
    <property type="match status" value="2"/>
</dbReference>
<feature type="transmembrane region" description="Helical" evidence="6">
    <location>
        <begin position="306"/>
        <end position="334"/>
    </location>
</feature>
<dbReference type="InterPro" id="IPR000731">
    <property type="entry name" value="SSD"/>
</dbReference>
<dbReference type="Gene3D" id="1.20.1640.10">
    <property type="entry name" value="Multidrug efflux transporter AcrB transmembrane domain"/>
    <property type="match status" value="2"/>
</dbReference>
<dbReference type="Pfam" id="PF03176">
    <property type="entry name" value="MMPL"/>
    <property type="match status" value="2"/>
</dbReference>
<feature type="transmembrane region" description="Helical" evidence="6">
    <location>
        <begin position="214"/>
        <end position="230"/>
    </location>
</feature>
<evidence type="ECO:0000256" key="3">
    <source>
        <dbReference type="ARBA" id="ARBA00022692"/>
    </source>
</evidence>
<sequence length="773" mass="86244">MFEKLAQIALKFRVIVILVFVGITIFFAIQIPKAKIDTDLKSELPSNMPSRIRMDQIEKMFKGTEFVMITFTAKDSIFNKNTLKRVIKISKNLEKVVQVEKVTSLYTYKDLKAEDGSLIVEPLLKKVPRGNNGMLKLKDRIKNNDMIYKNIVSSDFKSTAIIAILKPNSDDEKILSSIDKILKKYPGNEKIEIGGVPVSRAVTSEYMKTDMRKFLPAGLLIMLIFLFFCFRSISGVLLPFIIVVMSIIVSVGIIPILGWKIQFVTIILPVILIAVANDYGIHVIAKYQENLIEYPKKDQNSLIKNIVESLGGPVIATGITTIAGLMSLMTHIIIPAKQLGILASVGVGFSLLASITFLPAVLSFLPKPELKTKDRKKHFLDKILENLSKFIKNNFVSILIGAIAITLIIGVGIAKLVVDTNPVNYFSKDTPIVKAYKLINKEFGGSTNLSIVAEGDIKDPVIMKKIDDLENMLSKRKSIGQVMSISKVIKQMNKVLHNGDENFYKIPNSRDTIAQYFLLYSMSGDSEDLEKLVDFDYKHALINARISTTSVNTFKKELKYIKAYIAKDPNTPFKIMGGYADIISELMDAIVSGQVISILLSLLLVAVIVGVLFKSFYAALFSVLPLSFAITILFGLMGYFNIELNIITAMLTSIMIGVGIDYTIHFLWRYRNERFNGKNSEDALYKTITTTGRGIVFNALSVIVGFVVLMLSKFLPVQFFGFLVVVSISTCLLVAMVLLPAICILFKPKFLEPSIDEEKLDITIPSKEAFENI</sequence>
<evidence type="ECO:0000313" key="8">
    <source>
        <dbReference type="EMBL" id="BDU51602.1"/>
    </source>
</evidence>
<keyword evidence="8" id="KW-0614">Plasmid</keyword>
<dbReference type="PANTHER" id="PTHR33406:SF13">
    <property type="entry name" value="MEMBRANE PROTEIN YDFJ"/>
    <property type="match status" value="1"/>
</dbReference>
<evidence type="ECO:0000256" key="1">
    <source>
        <dbReference type="ARBA" id="ARBA00004651"/>
    </source>
</evidence>
<dbReference type="SUPFAM" id="SSF82866">
    <property type="entry name" value="Multidrug efflux transporter AcrB transmembrane domain"/>
    <property type="match status" value="2"/>
</dbReference>
<feature type="transmembrane region" description="Helical" evidence="6">
    <location>
        <begin position="395"/>
        <end position="418"/>
    </location>
</feature>
<organism evidence="8 9">
    <name type="scientific">Haliovirga abyssi</name>
    <dbReference type="NCBI Taxonomy" id="2996794"/>
    <lineage>
        <taxon>Bacteria</taxon>
        <taxon>Fusobacteriati</taxon>
        <taxon>Fusobacteriota</taxon>
        <taxon>Fusobacteriia</taxon>
        <taxon>Fusobacteriales</taxon>
        <taxon>Haliovirgaceae</taxon>
        <taxon>Haliovirga</taxon>
    </lineage>
</organism>
<proteinExistence type="predicted"/>
<evidence type="ECO:0000259" key="7">
    <source>
        <dbReference type="PROSITE" id="PS50156"/>
    </source>
</evidence>
<keyword evidence="5 6" id="KW-0472">Membrane</keyword>
<dbReference type="Proteomes" id="UP001321582">
    <property type="component" value="Plasmid pHIC"/>
</dbReference>